<gene>
    <name evidence="1" type="ORF">SteCoe_7498</name>
</gene>
<accession>A0A1R2CMI3</accession>
<organism evidence="1 2">
    <name type="scientific">Stentor coeruleus</name>
    <dbReference type="NCBI Taxonomy" id="5963"/>
    <lineage>
        <taxon>Eukaryota</taxon>
        <taxon>Sar</taxon>
        <taxon>Alveolata</taxon>
        <taxon>Ciliophora</taxon>
        <taxon>Postciliodesmatophora</taxon>
        <taxon>Heterotrichea</taxon>
        <taxon>Heterotrichida</taxon>
        <taxon>Stentoridae</taxon>
        <taxon>Stentor</taxon>
    </lineage>
</organism>
<proteinExistence type="predicted"/>
<name>A0A1R2CMI3_9CILI</name>
<protein>
    <submittedName>
        <fullName evidence="1">Uncharacterized protein</fullName>
    </submittedName>
</protein>
<reference evidence="1 2" key="1">
    <citation type="submission" date="2016-11" db="EMBL/GenBank/DDBJ databases">
        <title>The macronuclear genome of Stentor coeruleus: a giant cell with tiny introns.</title>
        <authorList>
            <person name="Slabodnick M."/>
            <person name="Ruby J.G."/>
            <person name="Reiff S.B."/>
            <person name="Swart E.C."/>
            <person name="Gosai S."/>
            <person name="Prabakaran S."/>
            <person name="Witkowska E."/>
            <person name="Larue G.E."/>
            <person name="Fisher S."/>
            <person name="Freeman R.M."/>
            <person name="Gunawardena J."/>
            <person name="Chu W."/>
            <person name="Stover N.A."/>
            <person name="Gregory B.D."/>
            <person name="Nowacki M."/>
            <person name="Derisi J."/>
            <person name="Roy S.W."/>
            <person name="Marshall W.F."/>
            <person name="Sood P."/>
        </authorList>
    </citation>
    <scope>NUCLEOTIDE SEQUENCE [LARGE SCALE GENOMIC DNA]</scope>
    <source>
        <strain evidence="1">WM001</strain>
    </source>
</reference>
<sequence length="107" mass="12594">MLKIRKPVRLEKSKGELTASNILEKISNKEYFNVSEYFKPKSTNVRSLPKINVSTGNKTEKKLYYNQWEAKNSMKYLKNFRMRNKEVIDKIKIKSTELCPVDFALSL</sequence>
<evidence type="ECO:0000313" key="2">
    <source>
        <dbReference type="Proteomes" id="UP000187209"/>
    </source>
</evidence>
<keyword evidence="2" id="KW-1185">Reference proteome</keyword>
<comment type="caution">
    <text evidence="1">The sequence shown here is derived from an EMBL/GenBank/DDBJ whole genome shotgun (WGS) entry which is preliminary data.</text>
</comment>
<dbReference type="AlphaFoldDB" id="A0A1R2CMI3"/>
<evidence type="ECO:0000313" key="1">
    <source>
        <dbReference type="EMBL" id="OMJ90201.1"/>
    </source>
</evidence>
<dbReference type="EMBL" id="MPUH01000108">
    <property type="protein sequence ID" value="OMJ90201.1"/>
    <property type="molecule type" value="Genomic_DNA"/>
</dbReference>
<dbReference type="Proteomes" id="UP000187209">
    <property type="component" value="Unassembled WGS sequence"/>
</dbReference>